<evidence type="ECO:0000313" key="4">
    <source>
        <dbReference type="EMBL" id="KKQ90683.1"/>
    </source>
</evidence>
<keyword evidence="2" id="KW-0472">Membrane</keyword>
<name>A0A0G0LFQ6_9BACT</name>
<feature type="region of interest" description="Disordered" evidence="1">
    <location>
        <begin position="545"/>
        <end position="565"/>
    </location>
</feature>
<feature type="transmembrane region" description="Helical" evidence="2">
    <location>
        <begin position="163"/>
        <end position="183"/>
    </location>
</feature>
<dbReference type="InterPro" id="IPR049305">
    <property type="entry name" value="GlxA-like_b-barrel"/>
</dbReference>
<evidence type="ECO:0000256" key="2">
    <source>
        <dbReference type="SAM" id="Phobius"/>
    </source>
</evidence>
<dbReference type="Proteomes" id="UP000033862">
    <property type="component" value="Unassembled WGS sequence"/>
</dbReference>
<dbReference type="AlphaFoldDB" id="A0A0G0LFQ6"/>
<sequence length="565" mass="63091">MDEIYYLEPDEEITSVIDKIKNSKSNRISLVVPREATLLQSVVNLKLLVKEAAKFSKEIVLVTSDKIGRNLAAQVGLTVFDSIKSGRPIYQPPASLPDEQEIIEIDMRKEEVPQAKPKGVQVHHFQEEAHKGWSKKEIRPTSQPSWKPHKPVVEFDWKKTRKIIWPLITASILLILIGLFLILPKVTIKIKVLAQNYDKTLEAKISAEESSNLSENTFSGNLIDLTSEKEDKFTATGKKNLGGKASGTLTVYNYWDSNPQTFPTGTKFLSSSKTFVSKSSVTVPGTSIRGGNIVPGNVNVDIEAENAGEDYNVKSGRFTIVGLPAAQQEKIYGQSNKDLTGGFSKEVTVVSQQDYDQAKDKLTKELNDDLKNQLKEKTNDLEILDKTVQNDTVETKSSANVDQEANDFTLKIKERTRVMGFNKSGFDQFIVEVLEKQIPQDKMITLGLDDTIVPVVKETKYDEKSLNLEVHVKAKISSKVDIEKVKKDLLGKSNTAINDYLSKIDGINGFEIKFSPSWWLKRISNFQRNLKVELEYMNEETIPVAPSSEVSPSLPATPASTEALP</sequence>
<dbReference type="STRING" id="1618332.UT15_C0007G0015"/>
<proteinExistence type="predicted"/>
<dbReference type="Pfam" id="PF21110">
    <property type="entry name" value="GlxA"/>
    <property type="match status" value="1"/>
</dbReference>
<accession>A0A0G0LFQ6</accession>
<keyword evidence="2" id="KW-1133">Transmembrane helix</keyword>
<evidence type="ECO:0000259" key="3">
    <source>
        <dbReference type="Pfam" id="PF21110"/>
    </source>
</evidence>
<feature type="domain" description="GlxA-like beta barrel" evidence="3">
    <location>
        <begin position="244"/>
        <end position="337"/>
    </location>
</feature>
<evidence type="ECO:0000256" key="1">
    <source>
        <dbReference type="SAM" id="MobiDB-lite"/>
    </source>
</evidence>
<comment type="caution">
    <text evidence="4">The sequence shown here is derived from an EMBL/GenBank/DDBJ whole genome shotgun (WGS) entry which is preliminary data.</text>
</comment>
<protein>
    <recommendedName>
        <fullName evidence="3">GlxA-like beta barrel domain-containing protein</fullName>
    </recommendedName>
</protein>
<keyword evidence="2" id="KW-0812">Transmembrane</keyword>
<evidence type="ECO:0000313" key="5">
    <source>
        <dbReference type="Proteomes" id="UP000033862"/>
    </source>
</evidence>
<reference evidence="4 5" key="1">
    <citation type="journal article" date="2015" name="Nature">
        <title>rRNA introns, odd ribosomes, and small enigmatic genomes across a large radiation of phyla.</title>
        <authorList>
            <person name="Brown C.T."/>
            <person name="Hug L.A."/>
            <person name="Thomas B.C."/>
            <person name="Sharon I."/>
            <person name="Castelle C.J."/>
            <person name="Singh A."/>
            <person name="Wilkins M.J."/>
            <person name="Williams K.H."/>
            <person name="Banfield J.F."/>
        </authorList>
    </citation>
    <scope>NUCLEOTIDE SEQUENCE [LARGE SCALE GENOMIC DNA]</scope>
</reference>
<dbReference type="EMBL" id="LBVS01000007">
    <property type="protein sequence ID" value="KKQ90683.1"/>
    <property type="molecule type" value="Genomic_DNA"/>
</dbReference>
<gene>
    <name evidence="4" type="ORF">UT15_C0007G0015</name>
</gene>
<organism evidence="4 5">
    <name type="scientific">Berkelbacteria bacterium GW2011_GWA1_39_10</name>
    <dbReference type="NCBI Taxonomy" id="1618332"/>
    <lineage>
        <taxon>Bacteria</taxon>
        <taxon>Candidatus Berkelbacteria</taxon>
    </lineage>
</organism>